<dbReference type="Gene3D" id="3.70.10.10">
    <property type="match status" value="1"/>
</dbReference>
<name>A0A914VM42_9BILA</name>
<dbReference type="WBParaSite" id="PSAMB.scaffold21459size609.g38309.t1">
    <property type="protein sequence ID" value="PSAMB.scaffold21459size609.g38309.t1"/>
    <property type="gene ID" value="PSAMB.scaffold21459size609.g38309"/>
</dbReference>
<dbReference type="Proteomes" id="UP000887566">
    <property type="component" value="Unplaced"/>
</dbReference>
<dbReference type="GO" id="GO:0030896">
    <property type="term" value="C:checkpoint clamp complex"/>
    <property type="evidence" value="ECO:0007669"/>
    <property type="project" value="InterPro"/>
</dbReference>
<dbReference type="InterPro" id="IPR007150">
    <property type="entry name" value="HUS1/Mec3"/>
</dbReference>
<keyword evidence="1" id="KW-0472">Membrane</keyword>
<dbReference type="GO" id="GO:0000077">
    <property type="term" value="P:DNA damage checkpoint signaling"/>
    <property type="evidence" value="ECO:0007669"/>
    <property type="project" value="InterPro"/>
</dbReference>
<keyword evidence="1" id="KW-1133">Transmembrane helix</keyword>
<reference evidence="3" key="1">
    <citation type="submission" date="2022-11" db="UniProtKB">
        <authorList>
            <consortium name="WormBaseParasite"/>
        </authorList>
    </citation>
    <scope>IDENTIFICATION</scope>
</reference>
<evidence type="ECO:0000313" key="2">
    <source>
        <dbReference type="Proteomes" id="UP000887566"/>
    </source>
</evidence>
<organism evidence="2 3">
    <name type="scientific">Plectus sambesii</name>
    <dbReference type="NCBI Taxonomy" id="2011161"/>
    <lineage>
        <taxon>Eukaryota</taxon>
        <taxon>Metazoa</taxon>
        <taxon>Ecdysozoa</taxon>
        <taxon>Nematoda</taxon>
        <taxon>Chromadorea</taxon>
        <taxon>Plectida</taxon>
        <taxon>Plectina</taxon>
        <taxon>Plectoidea</taxon>
        <taxon>Plectidae</taxon>
        <taxon>Plectus</taxon>
    </lineage>
</organism>
<evidence type="ECO:0000256" key="1">
    <source>
        <dbReference type="SAM" id="Phobius"/>
    </source>
</evidence>
<sequence>ATVGGSKQLVIHDIPVQVVAHRHWRDYDKPNVSRVKVAINLPPVKTLTKVIMGMKNIGGKHVVRIFLTRFFVHIIWWIPFLLTAAT</sequence>
<dbReference type="AlphaFoldDB" id="A0A914VM42"/>
<protein>
    <submittedName>
        <fullName evidence="3">Uncharacterized protein</fullName>
    </submittedName>
</protein>
<proteinExistence type="predicted"/>
<keyword evidence="1" id="KW-0812">Transmembrane</keyword>
<feature type="transmembrane region" description="Helical" evidence="1">
    <location>
        <begin position="62"/>
        <end position="82"/>
    </location>
</feature>
<dbReference type="Pfam" id="PF04005">
    <property type="entry name" value="Hus1"/>
    <property type="match status" value="1"/>
</dbReference>
<keyword evidence="2" id="KW-1185">Reference proteome</keyword>
<accession>A0A914VM42</accession>
<evidence type="ECO:0000313" key="3">
    <source>
        <dbReference type="WBParaSite" id="PSAMB.scaffold21459size609.g38309.t1"/>
    </source>
</evidence>